<dbReference type="PROSITE" id="PS51257">
    <property type="entry name" value="PROKAR_LIPOPROTEIN"/>
    <property type="match status" value="1"/>
</dbReference>
<organism evidence="1 5">
    <name type="scientific">Vibrio aestuarianus</name>
    <dbReference type="NCBI Taxonomy" id="28171"/>
    <lineage>
        <taxon>Bacteria</taxon>
        <taxon>Pseudomonadati</taxon>
        <taxon>Pseudomonadota</taxon>
        <taxon>Gammaproteobacteria</taxon>
        <taxon>Vibrionales</taxon>
        <taxon>Vibrionaceae</taxon>
        <taxon>Vibrio</taxon>
    </lineage>
</organism>
<dbReference type="EMBL" id="JAKNAX010000010">
    <property type="protein sequence ID" value="MDE1345913.1"/>
    <property type="molecule type" value="Genomic_DNA"/>
</dbReference>
<sequence>MNRIKITLILCFPLLASGCFENNKNTEKLCADNPNLRCEQLNMDDGQCRIPRTDLIWHRFEVLKNPTDKNKIEEYGLVKSYRKCLELASQIQAIDQTKLKQRRFEALVNSGNDLDRIVKELKQSRSAQSLYFLWSQIGDKQAQRQFLQLEGKPELENAEMQYALATFYTNRDREKSIALLTHSLELSKGKPVNIEIIKSLASTNQILKHKEKAYIWAMVGKAFDVPVASEAELELLYGFTQEKFDRLDLIADQITEAIENGQFKASLMPSNLSEL</sequence>
<evidence type="ECO:0000313" key="1">
    <source>
        <dbReference type="EMBL" id="MDE1242732.1"/>
    </source>
</evidence>
<evidence type="ECO:0000313" key="6">
    <source>
        <dbReference type="Proteomes" id="UP001241226"/>
    </source>
</evidence>
<dbReference type="Proteomes" id="UP001140978">
    <property type="component" value="Unassembled WGS sequence"/>
</dbReference>
<dbReference type="Proteomes" id="UP001140979">
    <property type="component" value="Unassembled WGS sequence"/>
</dbReference>
<protein>
    <submittedName>
        <fullName evidence="1">DUF2989 domain-containing protein</fullName>
    </submittedName>
</protein>
<evidence type="ECO:0000313" key="3">
    <source>
        <dbReference type="EMBL" id="MDE1356345.1"/>
    </source>
</evidence>
<dbReference type="EMBL" id="CP118711">
    <property type="protein sequence ID" value="WGK86111.1"/>
    <property type="molecule type" value="Genomic_DNA"/>
</dbReference>
<dbReference type="Proteomes" id="UP001241226">
    <property type="component" value="Chromosome 1"/>
</dbReference>
<dbReference type="AlphaFoldDB" id="A0A9X4EWG9"/>
<reference evidence="1 6" key="1">
    <citation type="submission" date="2022-02" db="EMBL/GenBank/DDBJ databases">
        <title>Emergence and expansion in Europe of a Vibrio aestuarianus clonal complex pathogenic for oysters.</title>
        <authorList>
            <person name="Mesnil A."/>
            <person name="Travers M.-A."/>
        </authorList>
    </citation>
    <scope>NUCLEOTIDE SEQUENCE</scope>
    <source>
        <strain evidence="3">151-ITT-15-cp-1</strain>
        <strain evidence="1">19_064_11T1</strain>
        <strain evidence="2">19_064_15T1</strain>
        <strain evidence="4 6">U17</strain>
    </source>
</reference>
<name>A0A9X4EWG9_9VIBR</name>
<dbReference type="Pfam" id="PF11207">
    <property type="entry name" value="DUF2989"/>
    <property type="match status" value="1"/>
</dbReference>
<evidence type="ECO:0000313" key="5">
    <source>
        <dbReference type="Proteomes" id="UP001140979"/>
    </source>
</evidence>
<dbReference type="Proteomes" id="UP001140973">
    <property type="component" value="Unassembled WGS sequence"/>
</dbReference>
<dbReference type="EMBL" id="JAKNBA010000017">
    <property type="protein sequence ID" value="MDE1242732.1"/>
    <property type="molecule type" value="Genomic_DNA"/>
</dbReference>
<gene>
    <name evidence="3" type="ORF">L9W73_03340</name>
    <name evidence="1" type="ORF">L9W94_11350</name>
    <name evidence="2" type="ORF">L9X51_05615</name>
    <name evidence="4" type="ORF">PYE67_04620</name>
</gene>
<evidence type="ECO:0000313" key="2">
    <source>
        <dbReference type="EMBL" id="MDE1345913.1"/>
    </source>
</evidence>
<accession>A0A9X4EWG9</accession>
<proteinExistence type="predicted"/>
<evidence type="ECO:0000313" key="4">
    <source>
        <dbReference type="EMBL" id="WGK86111.1"/>
    </source>
</evidence>
<dbReference type="RefSeq" id="WP_171979955.1">
    <property type="nucleotide sequence ID" value="NZ_CALYLG010000155.1"/>
</dbReference>
<dbReference type="EMBL" id="JAKNAP010000006">
    <property type="protein sequence ID" value="MDE1356345.1"/>
    <property type="molecule type" value="Genomic_DNA"/>
</dbReference>
<dbReference type="InterPro" id="IPR021372">
    <property type="entry name" value="DUF2989"/>
</dbReference>